<organism evidence="2 3">
    <name type="scientific">Halocaridina rubra</name>
    <name type="common">Hawaiian red shrimp</name>
    <dbReference type="NCBI Taxonomy" id="373956"/>
    <lineage>
        <taxon>Eukaryota</taxon>
        <taxon>Metazoa</taxon>
        <taxon>Ecdysozoa</taxon>
        <taxon>Arthropoda</taxon>
        <taxon>Crustacea</taxon>
        <taxon>Multicrustacea</taxon>
        <taxon>Malacostraca</taxon>
        <taxon>Eumalacostraca</taxon>
        <taxon>Eucarida</taxon>
        <taxon>Decapoda</taxon>
        <taxon>Pleocyemata</taxon>
        <taxon>Caridea</taxon>
        <taxon>Atyoidea</taxon>
        <taxon>Atyidae</taxon>
        <taxon>Halocaridina</taxon>
    </lineage>
</organism>
<feature type="compositionally biased region" description="Basic and acidic residues" evidence="1">
    <location>
        <begin position="85"/>
        <end position="96"/>
    </location>
</feature>
<evidence type="ECO:0000313" key="3">
    <source>
        <dbReference type="Proteomes" id="UP001381693"/>
    </source>
</evidence>
<gene>
    <name evidence="2" type="ORF">SK128_017482</name>
</gene>
<proteinExistence type="predicted"/>
<dbReference type="Proteomes" id="UP001381693">
    <property type="component" value="Unassembled WGS sequence"/>
</dbReference>
<evidence type="ECO:0000256" key="1">
    <source>
        <dbReference type="SAM" id="MobiDB-lite"/>
    </source>
</evidence>
<feature type="compositionally biased region" description="Polar residues" evidence="1">
    <location>
        <begin position="99"/>
        <end position="115"/>
    </location>
</feature>
<dbReference type="AlphaFoldDB" id="A0AAN8X3T5"/>
<feature type="compositionally biased region" description="Basic and acidic residues" evidence="1">
    <location>
        <begin position="138"/>
        <end position="149"/>
    </location>
</feature>
<reference evidence="2 3" key="1">
    <citation type="submission" date="2023-11" db="EMBL/GenBank/DDBJ databases">
        <title>Halocaridina rubra genome assembly.</title>
        <authorList>
            <person name="Smith C."/>
        </authorList>
    </citation>
    <scope>NUCLEOTIDE SEQUENCE [LARGE SCALE GENOMIC DNA]</scope>
    <source>
        <strain evidence="2">EP-1</strain>
        <tissue evidence="2">Whole</tissue>
    </source>
</reference>
<evidence type="ECO:0000313" key="2">
    <source>
        <dbReference type="EMBL" id="KAK7077430.1"/>
    </source>
</evidence>
<keyword evidence="3" id="KW-1185">Reference proteome</keyword>
<protein>
    <submittedName>
        <fullName evidence="2">Uncharacterized protein</fullName>
    </submittedName>
</protein>
<comment type="caution">
    <text evidence="2">The sequence shown here is derived from an EMBL/GenBank/DDBJ whole genome shotgun (WGS) entry which is preliminary data.</text>
</comment>
<accession>A0AAN8X3T5</accession>
<feature type="non-terminal residue" evidence="2">
    <location>
        <position position="1"/>
    </location>
</feature>
<dbReference type="EMBL" id="JAXCGZ010008842">
    <property type="protein sequence ID" value="KAK7077430.1"/>
    <property type="molecule type" value="Genomic_DNA"/>
</dbReference>
<feature type="compositionally biased region" description="Low complexity" evidence="1">
    <location>
        <begin position="116"/>
        <end position="134"/>
    </location>
</feature>
<sequence>DVTLTSASTPQVQECDIAESIKDIDPVRHREEQQHKIGDHGHNKGDFYKPDLHHRADLAEALRQVEPIKAKDDLAEALRQIEPIRAKERSKEKEDNSYDMLSSSAMRESALTSKFTSSMAATSVSSITTTSSSMNAESEVKSIKNEAIMRRRNAHAKRYEDR</sequence>
<feature type="region of interest" description="Disordered" evidence="1">
    <location>
        <begin position="20"/>
        <end position="50"/>
    </location>
</feature>
<name>A0AAN8X3T5_HALRR</name>
<feature type="region of interest" description="Disordered" evidence="1">
    <location>
        <begin position="85"/>
        <end position="162"/>
    </location>
</feature>